<gene>
    <name evidence="1" type="ORF">QE152_g37210</name>
</gene>
<keyword evidence="2" id="KW-1185">Reference proteome</keyword>
<dbReference type="Proteomes" id="UP001458880">
    <property type="component" value="Unassembled WGS sequence"/>
</dbReference>
<evidence type="ECO:0000313" key="2">
    <source>
        <dbReference type="Proteomes" id="UP001458880"/>
    </source>
</evidence>
<protein>
    <submittedName>
        <fullName evidence="1">Uncharacterized protein</fullName>
    </submittedName>
</protein>
<sequence>MPLVGVYGFGDVPITRENPGLKCNGMCGMNYLAGCVGLVPSAVDAVTMPGECLDCLAGIHNGRIGGNKLY</sequence>
<reference evidence="1 2" key="1">
    <citation type="journal article" date="2024" name="BMC Genomics">
        <title>De novo assembly and annotation of Popillia japonica's genome with initial clues to its potential as an invasive pest.</title>
        <authorList>
            <person name="Cucini C."/>
            <person name="Boschi S."/>
            <person name="Funari R."/>
            <person name="Cardaioli E."/>
            <person name="Iannotti N."/>
            <person name="Marturano G."/>
            <person name="Paoli F."/>
            <person name="Bruttini M."/>
            <person name="Carapelli A."/>
            <person name="Frati F."/>
            <person name="Nardi F."/>
        </authorList>
    </citation>
    <scope>NUCLEOTIDE SEQUENCE [LARGE SCALE GENOMIC DNA]</scope>
    <source>
        <strain evidence="1">DMR45628</strain>
    </source>
</reference>
<name>A0AAW1IBC5_POPJA</name>
<dbReference type="AlphaFoldDB" id="A0AAW1IBC5"/>
<organism evidence="1 2">
    <name type="scientific">Popillia japonica</name>
    <name type="common">Japanese beetle</name>
    <dbReference type="NCBI Taxonomy" id="7064"/>
    <lineage>
        <taxon>Eukaryota</taxon>
        <taxon>Metazoa</taxon>
        <taxon>Ecdysozoa</taxon>
        <taxon>Arthropoda</taxon>
        <taxon>Hexapoda</taxon>
        <taxon>Insecta</taxon>
        <taxon>Pterygota</taxon>
        <taxon>Neoptera</taxon>
        <taxon>Endopterygota</taxon>
        <taxon>Coleoptera</taxon>
        <taxon>Polyphaga</taxon>
        <taxon>Scarabaeiformia</taxon>
        <taxon>Scarabaeidae</taxon>
        <taxon>Rutelinae</taxon>
        <taxon>Popillia</taxon>
    </lineage>
</organism>
<accession>A0AAW1IBC5</accession>
<proteinExistence type="predicted"/>
<dbReference type="EMBL" id="JASPKY010000708">
    <property type="protein sequence ID" value="KAK9686408.1"/>
    <property type="molecule type" value="Genomic_DNA"/>
</dbReference>
<evidence type="ECO:0000313" key="1">
    <source>
        <dbReference type="EMBL" id="KAK9686408.1"/>
    </source>
</evidence>
<comment type="caution">
    <text evidence="1">The sequence shown here is derived from an EMBL/GenBank/DDBJ whole genome shotgun (WGS) entry which is preliminary data.</text>
</comment>